<dbReference type="SUPFAM" id="SSF53335">
    <property type="entry name" value="S-adenosyl-L-methionine-dependent methyltransferases"/>
    <property type="match status" value="1"/>
</dbReference>
<dbReference type="Proteomes" id="UP001189000">
    <property type="component" value="Unassembled WGS sequence"/>
</dbReference>
<evidence type="ECO:0000256" key="1">
    <source>
        <dbReference type="ARBA" id="ARBA00006594"/>
    </source>
</evidence>
<protein>
    <recommendedName>
        <fullName evidence="4">Methyltransferase</fullName>
        <ecNumber evidence="4">2.1.1.-</ecNumber>
    </recommendedName>
</protein>
<proteinExistence type="inferred from homology"/>
<dbReference type="PIRSF" id="PIRSF036758">
    <property type="entry name" value="Aden_M_ParB"/>
    <property type="match status" value="1"/>
</dbReference>
<dbReference type="EC" id="2.1.1.-" evidence="4"/>
<dbReference type="InterPro" id="IPR002052">
    <property type="entry name" value="DNA_methylase_N6_adenine_CS"/>
</dbReference>
<keyword evidence="2 6" id="KW-0489">Methyltransferase</keyword>
<dbReference type="GO" id="GO:0032259">
    <property type="term" value="P:methylation"/>
    <property type="evidence" value="ECO:0007669"/>
    <property type="project" value="UniProtKB-KW"/>
</dbReference>
<comment type="caution">
    <text evidence="6">The sequence shown here is derived from an EMBL/GenBank/DDBJ whole genome shotgun (WGS) entry which is preliminary data.</text>
</comment>
<dbReference type="InterPro" id="IPR029063">
    <property type="entry name" value="SAM-dependent_MTases_sf"/>
</dbReference>
<dbReference type="PRINTS" id="PR00508">
    <property type="entry name" value="S21N4MTFRASE"/>
</dbReference>
<evidence type="ECO:0000313" key="7">
    <source>
        <dbReference type="Proteomes" id="UP001189000"/>
    </source>
</evidence>
<sequence length="446" mass="51877">MDNDILAPLEWYTVQRKVSELIPCDFNPRNITDEELEKLTESLKKFNLVEIPAIDINNTLLAGHQRVASMFILGRGDEFIDVRIPNRKLTEAEFKEYMLRSNIHNGTFDWNKIEEYFQDIDLEGIGMDMGAFDEFLRENASLTPEYESDFDSSLPVQPISIEGDLYHLVSVSKGIKHVLYCGDSTLSDNFDKILLDEKINLMVTDPPYNVDYQGGTKDKLKIKNDKMSDDNFYRFLYDFFVNTYIYSNPGAPAYVFYSDSEAINFRKAMLDANYKISSTLIWVKNQFVLGRLDYHMQHEPVIHCEGTKMDEYDHQSVLYGWNKEAAHPWYSDRKQSSILNFDKPLRNADHPTMKPIDLVGYLIKNSSKQLQIVFDGFLGSGSTLIASEMNWRQCRGFELDPRFADVIVRRWVTYMKGNNLDFEIHKNGKRMSDHDLNAYFENIEEV</sequence>
<dbReference type="PROSITE" id="PS00092">
    <property type="entry name" value="N6_MTASE"/>
    <property type="match status" value="1"/>
</dbReference>
<keyword evidence="3" id="KW-0808">Transferase</keyword>
<gene>
    <name evidence="6" type="ORF">CMU51_00155</name>
</gene>
<organism evidence="6 7">
    <name type="scientific">Elizabethkingia anophelis</name>
    <dbReference type="NCBI Taxonomy" id="1117645"/>
    <lineage>
        <taxon>Bacteria</taxon>
        <taxon>Pseudomonadati</taxon>
        <taxon>Bacteroidota</taxon>
        <taxon>Flavobacteriia</taxon>
        <taxon>Flavobacteriales</taxon>
        <taxon>Weeksellaceae</taxon>
        <taxon>Elizabethkingia</taxon>
    </lineage>
</organism>
<dbReference type="InterPro" id="IPR015840">
    <property type="entry name" value="DNA_MeTrfase_ParB"/>
</dbReference>
<evidence type="ECO:0000256" key="2">
    <source>
        <dbReference type="ARBA" id="ARBA00022603"/>
    </source>
</evidence>
<dbReference type="InterPro" id="IPR001091">
    <property type="entry name" value="RM_Methyltransferase"/>
</dbReference>
<reference evidence="6" key="1">
    <citation type="submission" date="2023-02" db="EMBL/GenBank/DDBJ databases">
        <title>Elizabethkingia anophelis draft genomes.</title>
        <authorList>
            <person name="Nicholson A.C."/>
            <person name="Whitney A.M."/>
            <person name="Humrighouse B.W."/>
            <person name="Villarma A."/>
            <person name="Bell M."/>
            <person name="Mcquiston J."/>
        </authorList>
    </citation>
    <scope>NUCLEOTIDE SEQUENCE</scope>
    <source>
        <strain evidence="6">B4955</strain>
    </source>
</reference>
<name>A0AAE4NWI9_9FLAO</name>
<comment type="similarity">
    <text evidence="1 4">Belongs to the N(4)/N(6)-methyltransferase family.</text>
</comment>
<dbReference type="SUPFAM" id="SSF110849">
    <property type="entry name" value="ParB/Sulfiredoxin"/>
    <property type="match status" value="1"/>
</dbReference>
<dbReference type="InterPro" id="IPR002941">
    <property type="entry name" value="DNA_methylase_N4/N6"/>
</dbReference>
<dbReference type="EMBL" id="NWGY01000001">
    <property type="protein sequence ID" value="MDV3662472.1"/>
    <property type="molecule type" value="Genomic_DNA"/>
</dbReference>
<evidence type="ECO:0000259" key="5">
    <source>
        <dbReference type="Pfam" id="PF01555"/>
    </source>
</evidence>
<feature type="domain" description="DNA methylase N-4/N-6" evidence="5">
    <location>
        <begin position="199"/>
        <end position="408"/>
    </location>
</feature>
<dbReference type="GO" id="GO:0008170">
    <property type="term" value="F:N-methyltransferase activity"/>
    <property type="evidence" value="ECO:0007669"/>
    <property type="project" value="InterPro"/>
</dbReference>
<evidence type="ECO:0000313" key="6">
    <source>
        <dbReference type="EMBL" id="MDV3662472.1"/>
    </source>
</evidence>
<evidence type="ECO:0000256" key="4">
    <source>
        <dbReference type="RuleBase" id="RU362026"/>
    </source>
</evidence>
<dbReference type="AlphaFoldDB" id="A0AAE4NWI9"/>
<dbReference type="GO" id="GO:0003677">
    <property type="term" value="F:DNA binding"/>
    <property type="evidence" value="ECO:0007669"/>
    <property type="project" value="InterPro"/>
</dbReference>
<accession>A0AAE4NWI9</accession>
<dbReference type="InterPro" id="IPR036086">
    <property type="entry name" value="ParB/Sulfiredoxin_sf"/>
</dbReference>
<dbReference type="Pfam" id="PF01555">
    <property type="entry name" value="N6_N4_Mtase"/>
    <property type="match status" value="1"/>
</dbReference>
<dbReference type="Gene3D" id="3.40.50.150">
    <property type="entry name" value="Vaccinia Virus protein VP39"/>
    <property type="match status" value="1"/>
</dbReference>
<evidence type="ECO:0000256" key="3">
    <source>
        <dbReference type="ARBA" id="ARBA00022679"/>
    </source>
</evidence>